<dbReference type="Pfam" id="PF02493">
    <property type="entry name" value="MORN"/>
    <property type="match status" value="3"/>
</dbReference>
<dbReference type="Gene3D" id="1.25.40.20">
    <property type="entry name" value="Ankyrin repeat-containing domain"/>
    <property type="match status" value="1"/>
</dbReference>
<organism evidence="9 10">
    <name type="scientific">Gadus morhua</name>
    <name type="common">Atlantic cod</name>
    <dbReference type="NCBI Taxonomy" id="8049"/>
    <lineage>
        <taxon>Eukaryota</taxon>
        <taxon>Metazoa</taxon>
        <taxon>Chordata</taxon>
        <taxon>Craniata</taxon>
        <taxon>Vertebrata</taxon>
        <taxon>Euteleostomi</taxon>
        <taxon>Actinopterygii</taxon>
        <taxon>Neopterygii</taxon>
        <taxon>Teleostei</taxon>
        <taxon>Neoteleostei</taxon>
        <taxon>Acanthomorphata</taxon>
        <taxon>Zeiogadaria</taxon>
        <taxon>Gadariae</taxon>
        <taxon>Gadiformes</taxon>
        <taxon>Gadoidei</taxon>
        <taxon>Gadidae</taxon>
        <taxon>Gadus</taxon>
    </lineage>
</organism>
<reference evidence="9" key="1">
    <citation type="submission" date="2025-08" db="UniProtKB">
        <authorList>
            <consortium name="Ensembl"/>
        </authorList>
    </citation>
    <scope>IDENTIFICATION</scope>
</reference>
<evidence type="ECO:0000256" key="5">
    <source>
        <dbReference type="PROSITE-ProRule" id="PRU00023"/>
    </source>
</evidence>
<dbReference type="InterPro" id="IPR036770">
    <property type="entry name" value="Ankyrin_rpt-contain_sf"/>
</dbReference>
<keyword evidence="5" id="KW-0040">ANK repeat</keyword>
<sequence>MLSQCGGGEPLDQGRPWLTKWTSPMWGDMRQGHGVQEWPDGSRYEGEYLNGLRHGVYSWPSGHKFTGKFYLNKKDGFGRKEFPDGSSFQVWIRTQCILKDSGNVLLFFLFSTSVNCHDAVIHLLLDTGADIDHLNCEGMNALAVCHVLYYPFQSLHTTLAEKAIPPTLSTAEPVDTMSNKTPTVCHIDPTHRELGQLYHRCPVLLASDSQQGSLPESEGGEEVPGQLRSLQVLDGHIPLGSRQAHSCCFIVGVSESDTSTSMQREGHCCACVCRHRARWSTLSLLLQRGSDPNASRLPMPVLFLAIKAAHVEAVRALLQRGAQTDRPLPAEWKGLYPLHVAAGLSGPEGPSITELLLHAMADADAQALDQEDTQTALGNKTLAPPSWGPDPEDGFPGAPPEGGRTALHLACQRDTDHSLDMLDKAGADIRMPVLVGEGQKRAFGTAVDYAHYTFNQDQRIAHTSYHALSQRERAVHEARGQLLRLMAAMLRQTAGRGGAGERTPPAGQYIEPYPRSLGGLSEGLCVCVSPRTPLGSCYQCGRSAFVTLTPCSRCHQVLYCSGSCKLKAWEQRHRGECIRLPDQYSSK</sequence>
<dbReference type="InterPro" id="IPR002893">
    <property type="entry name" value="Znf_MYND"/>
</dbReference>
<feature type="domain" description="MYND-type" evidence="8">
    <location>
        <begin position="537"/>
        <end position="577"/>
    </location>
</feature>
<dbReference type="Proteomes" id="UP000694546">
    <property type="component" value="Chromosome 12"/>
</dbReference>
<dbReference type="PROSITE" id="PS50088">
    <property type="entry name" value="ANK_REPEAT"/>
    <property type="match status" value="2"/>
</dbReference>
<dbReference type="SUPFAM" id="SSF144232">
    <property type="entry name" value="HIT/MYND zinc finger-like"/>
    <property type="match status" value="1"/>
</dbReference>
<evidence type="ECO:0000313" key="9">
    <source>
        <dbReference type="Ensembl" id="ENSGMOP00000050936.1"/>
    </source>
</evidence>
<evidence type="ECO:0000313" key="10">
    <source>
        <dbReference type="Proteomes" id="UP000694546"/>
    </source>
</evidence>
<dbReference type="SUPFAM" id="SSF82185">
    <property type="entry name" value="Histone H3 K4-specific methyltransferase SET7/9 N-terminal domain"/>
    <property type="match status" value="1"/>
</dbReference>
<reference evidence="9" key="2">
    <citation type="submission" date="2025-09" db="UniProtKB">
        <authorList>
            <consortium name="Ensembl"/>
        </authorList>
    </citation>
    <scope>IDENTIFICATION</scope>
</reference>
<protein>
    <recommendedName>
        <fullName evidence="8">MYND-type domain-containing protein</fullName>
    </recommendedName>
</protein>
<dbReference type="GeneTree" id="ENSGT00460000041630"/>
<keyword evidence="3 6" id="KW-0863">Zinc-finger</keyword>
<feature type="region of interest" description="Disordered" evidence="7">
    <location>
        <begin position="378"/>
        <end position="403"/>
    </location>
</feature>
<keyword evidence="1" id="KW-0479">Metal-binding</keyword>
<dbReference type="PROSITE" id="PS50297">
    <property type="entry name" value="ANK_REP_REGION"/>
    <property type="match status" value="1"/>
</dbReference>
<dbReference type="InterPro" id="IPR003409">
    <property type="entry name" value="MORN"/>
</dbReference>
<accession>A0A8C5FP56</accession>
<dbReference type="PROSITE" id="PS01360">
    <property type="entry name" value="ZF_MYND_1"/>
    <property type="match status" value="1"/>
</dbReference>
<dbReference type="PANTHER" id="PTHR15897">
    <property type="entry name" value="ANKYRIN REPEAT AND MYND DOMAIN PROTEIN 1"/>
    <property type="match status" value="1"/>
</dbReference>
<dbReference type="SUPFAM" id="SSF48403">
    <property type="entry name" value="Ankyrin repeat"/>
    <property type="match status" value="1"/>
</dbReference>
<keyword evidence="10" id="KW-1185">Reference proteome</keyword>
<evidence type="ECO:0000256" key="1">
    <source>
        <dbReference type="ARBA" id="ARBA00022723"/>
    </source>
</evidence>
<evidence type="ECO:0000256" key="4">
    <source>
        <dbReference type="ARBA" id="ARBA00022833"/>
    </source>
</evidence>
<name>A0A8C5FP56_GADMO</name>
<dbReference type="AlphaFoldDB" id="A0A8C5FP56"/>
<dbReference type="SMART" id="SM00698">
    <property type="entry name" value="MORN"/>
    <property type="match status" value="2"/>
</dbReference>
<feature type="repeat" description="ANK" evidence="5">
    <location>
        <begin position="402"/>
        <end position="429"/>
    </location>
</feature>
<evidence type="ECO:0000259" key="8">
    <source>
        <dbReference type="PROSITE" id="PS50865"/>
    </source>
</evidence>
<dbReference type="PANTHER" id="PTHR15897:SF2">
    <property type="entry name" value="ANKYRIN REPEAT AND MYND DOMAIN-CONTAINING PROTEIN 1"/>
    <property type="match status" value="1"/>
</dbReference>
<dbReference type="InterPro" id="IPR002110">
    <property type="entry name" value="Ankyrin_rpt"/>
</dbReference>
<dbReference type="GO" id="GO:0008270">
    <property type="term" value="F:zinc ion binding"/>
    <property type="evidence" value="ECO:0007669"/>
    <property type="project" value="UniProtKB-KW"/>
</dbReference>
<proteinExistence type="predicted"/>
<dbReference type="Ensembl" id="ENSGMOT00000065703.1">
    <property type="protein sequence ID" value="ENSGMOP00000050936.1"/>
    <property type="gene ID" value="ENSGMOG00000008740.2"/>
</dbReference>
<keyword evidence="2" id="KW-0677">Repeat</keyword>
<evidence type="ECO:0000256" key="7">
    <source>
        <dbReference type="SAM" id="MobiDB-lite"/>
    </source>
</evidence>
<evidence type="ECO:0000256" key="2">
    <source>
        <dbReference type="ARBA" id="ARBA00022737"/>
    </source>
</evidence>
<feature type="repeat" description="ANK" evidence="5">
    <location>
        <begin position="333"/>
        <end position="368"/>
    </location>
</feature>
<dbReference type="Pfam" id="PF01753">
    <property type="entry name" value="zf-MYND"/>
    <property type="match status" value="1"/>
</dbReference>
<dbReference type="Gene3D" id="6.10.140.2220">
    <property type="match status" value="1"/>
</dbReference>
<dbReference type="SMART" id="SM00248">
    <property type="entry name" value="ANK"/>
    <property type="match status" value="5"/>
</dbReference>
<evidence type="ECO:0000256" key="6">
    <source>
        <dbReference type="PROSITE-ProRule" id="PRU00134"/>
    </source>
</evidence>
<dbReference type="Gene3D" id="2.20.110.10">
    <property type="entry name" value="Histone H3 K4-specific methyltransferase SET7/9 N-terminal domain"/>
    <property type="match status" value="1"/>
</dbReference>
<evidence type="ECO:0000256" key="3">
    <source>
        <dbReference type="ARBA" id="ARBA00022771"/>
    </source>
</evidence>
<dbReference type="InterPro" id="IPR053064">
    <property type="entry name" value="Ankyrin-MYND_domain-protein"/>
</dbReference>
<keyword evidence="4" id="KW-0862">Zinc</keyword>
<dbReference type="PROSITE" id="PS50865">
    <property type="entry name" value="ZF_MYND_2"/>
    <property type="match status" value="1"/>
</dbReference>